<proteinExistence type="predicted"/>
<protein>
    <submittedName>
        <fullName evidence="2">DUF2963 domain-containing protein</fullName>
    </submittedName>
</protein>
<gene>
    <name evidence="2" type="ORF">HR065_02805</name>
</gene>
<name>A0A851HHC3_9MOLU</name>
<sequence length="65" mass="7688">MTWNQSTIIEDSNLQNIRTKSTTYNEYGSIYCIAAYNPQTDKQTKRTFYHSYSGSLNYIEDYDLQ</sequence>
<evidence type="ECO:0000259" key="1">
    <source>
        <dbReference type="Pfam" id="PF11178"/>
    </source>
</evidence>
<comment type="caution">
    <text evidence="2">The sequence shown here is derived from an EMBL/GenBank/DDBJ whole genome shotgun (WGS) entry which is preliminary data.</text>
</comment>
<organism evidence="2 3">
    <name type="scientific">Candidatus Phytoplasma pruni</name>
    <dbReference type="NCBI Taxonomy" id="479893"/>
    <lineage>
        <taxon>Bacteria</taxon>
        <taxon>Bacillati</taxon>
        <taxon>Mycoplasmatota</taxon>
        <taxon>Mollicutes</taxon>
        <taxon>Acholeplasmatales</taxon>
        <taxon>Acholeplasmataceae</taxon>
        <taxon>Candidatus Phytoplasma</taxon>
        <taxon>16SrIII (X-disease group)</taxon>
    </lineage>
</organism>
<dbReference type="RefSeq" id="WP_178734383.1">
    <property type="nucleotide sequence ID" value="NZ_JABUOH010000061.1"/>
</dbReference>
<feature type="non-terminal residue" evidence="2">
    <location>
        <position position="65"/>
    </location>
</feature>
<dbReference type="Pfam" id="PF11178">
    <property type="entry name" value="DUF2963"/>
    <property type="match status" value="1"/>
</dbReference>
<reference evidence="2 3" key="1">
    <citation type="submission" date="2020-06" db="EMBL/GenBank/DDBJ databases">
        <title>Draft genome sequence of Candidatus Phytoplasma pruni (X-disease group, subgroup 16SrIII-B) strain ChTDIII from Argentina.</title>
        <authorList>
            <person name="Fernandez F.D."/>
            <person name="Zuebert C."/>
            <person name="Huettel B."/>
            <person name="Kube M."/>
            <person name="Conci L.R."/>
        </authorList>
    </citation>
    <scope>NUCLEOTIDE SEQUENCE [LARGE SCALE GENOMIC DNA]</scope>
    <source>
        <strain evidence="2 3">ChTDIII</strain>
    </source>
</reference>
<dbReference type="Proteomes" id="UP000568109">
    <property type="component" value="Unassembled WGS sequence"/>
</dbReference>
<dbReference type="InterPro" id="IPR021348">
    <property type="entry name" value="DUF2963"/>
</dbReference>
<evidence type="ECO:0000313" key="2">
    <source>
        <dbReference type="EMBL" id="NWN46000.1"/>
    </source>
</evidence>
<accession>A0A851HHC3</accession>
<dbReference type="AlphaFoldDB" id="A0A851HHC3"/>
<feature type="domain" description="DUF2963" evidence="1">
    <location>
        <begin position="24"/>
        <end position="64"/>
    </location>
</feature>
<evidence type="ECO:0000313" key="3">
    <source>
        <dbReference type="Proteomes" id="UP000568109"/>
    </source>
</evidence>
<keyword evidence="3" id="KW-1185">Reference proteome</keyword>
<dbReference type="EMBL" id="JABUOH010000061">
    <property type="protein sequence ID" value="NWN46000.1"/>
    <property type="molecule type" value="Genomic_DNA"/>
</dbReference>